<dbReference type="SUPFAM" id="SSF51182">
    <property type="entry name" value="RmlC-like cupins"/>
    <property type="match status" value="1"/>
</dbReference>
<dbReference type="AlphaFoldDB" id="A0A2Z2P2X7"/>
<accession>A0A2Z2P2X7</accession>
<dbReference type="CDD" id="cd00093">
    <property type="entry name" value="HTH_XRE"/>
    <property type="match status" value="1"/>
</dbReference>
<dbReference type="Gene3D" id="1.10.260.40">
    <property type="entry name" value="lambda repressor-like DNA-binding domains"/>
    <property type="match status" value="1"/>
</dbReference>
<dbReference type="InterPro" id="IPR011051">
    <property type="entry name" value="RmlC_Cupin_sf"/>
</dbReference>
<gene>
    <name evidence="3" type="primary">sutR</name>
    <name evidence="3" type="ORF">IMCC3135_20030</name>
</gene>
<dbReference type="RefSeq" id="WP_088919168.1">
    <property type="nucleotide sequence ID" value="NZ_CP018632.1"/>
</dbReference>
<dbReference type="Pfam" id="PF01381">
    <property type="entry name" value="HTH_3"/>
    <property type="match status" value="1"/>
</dbReference>
<dbReference type="Proteomes" id="UP000250079">
    <property type="component" value="Chromosome"/>
</dbReference>
<dbReference type="OrthoDB" id="9792093at2"/>
<dbReference type="SUPFAM" id="SSF47413">
    <property type="entry name" value="lambda repressor-like DNA-binding domains"/>
    <property type="match status" value="1"/>
</dbReference>
<dbReference type="KEGG" id="gai:IMCC3135_20030"/>
<dbReference type="GO" id="GO:0003677">
    <property type="term" value="F:DNA binding"/>
    <property type="evidence" value="ECO:0007669"/>
    <property type="project" value="UniProtKB-KW"/>
</dbReference>
<sequence length="188" mass="20183">MSSDEISVRLASRLKDARKSRSLSLEALARLSGVSRSMLSQIERAESSPTVAILWNLTQALHIDFSGLLDGGPNERGPIREVIRSDQTPVIHSQGQGCKIRILSAPETVGDTEVYDLMFDAGGALESDPHRSGCMESLTVLNGRLIVTSDGESEAVNKGDTIRYVADRPHSIRADGKAGRALLIVTGS</sequence>
<dbReference type="InterPro" id="IPR050807">
    <property type="entry name" value="TransReg_Diox_bact_type"/>
</dbReference>
<evidence type="ECO:0000313" key="3">
    <source>
        <dbReference type="EMBL" id="ASJ74084.1"/>
    </source>
</evidence>
<dbReference type="PANTHER" id="PTHR46797">
    <property type="entry name" value="HTH-TYPE TRANSCRIPTIONAL REGULATOR"/>
    <property type="match status" value="1"/>
</dbReference>
<evidence type="ECO:0000259" key="2">
    <source>
        <dbReference type="PROSITE" id="PS50943"/>
    </source>
</evidence>
<dbReference type="InterPro" id="IPR014710">
    <property type="entry name" value="RmlC-like_jellyroll"/>
</dbReference>
<dbReference type="PANTHER" id="PTHR46797:SF1">
    <property type="entry name" value="METHYLPHOSPHONATE SYNTHASE"/>
    <property type="match status" value="1"/>
</dbReference>
<dbReference type="PROSITE" id="PS50943">
    <property type="entry name" value="HTH_CROC1"/>
    <property type="match status" value="1"/>
</dbReference>
<dbReference type="SMART" id="SM00530">
    <property type="entry name" value="HTH_XRE"/>
    <property type="match status" value="1"/>
</dbReference>
<dbReference type="EMBL" id="CP018632">
    <property type="protein sequence ID" value="ASJ74084.1"/>
    <property type="molecule type" value="Genomic_DNA"/>
</dbReference>
<dbReference type="InterPro" id="IPR010982">
    <property type="entry name" value="Lambda_DNA-bd_dom_sf"/>
</dbReference>
<dbReference type="Gene3D" id="2.60.120.10">
    <property type="entry name" value="Jelly Rolls"/>
    <property type="match status" value="1"/>
</dbReference>
<dbReference type="InterPro" id="IPR001387">
    <property type="entry name" value="Cro/C1-type_HTH"/>
</dbReference>
<protein>
    <submittedName>
        <fullName evidence="3">HTH-type transcriptional regulator SutR</fullName>
    </submittedName>
</protein>
<organism evidence="3 4">
    <name type="scientific">Granulosicoccus antarcticus IMCC3135</name>
    <dbReference type="NCBI Taxonomy" id="1192854"/>
    <lineage>
        <taxon>Bacteria</taxon>
        <taxon>Pseudomonadati</taxon>
        <taxon>Pseudomonadota</taxon>
        <taxon>Gammaproteobacteria</taxon>
        <taxon>Chromatiales</taxon>
        <taxon>Granulosicoccaceae</taxon>
        <taxon>Granulosicoccus</taxon>
    </lineage>
</organism>
<dbReference type="Pfam" id="PF07883">
    <property type="entry name" value="Cupin_2"/>
    <property type="match status" value="1"/>
</dbReference>
<dbReference type="GO" id="GO:0005829">
    <property type="term" value="C:cytosol"/>
    <property type="evidence" value="ECO:0007669"/>
    <property type="project" value="TreeGrafter"/>
</dbReference>
<evidence type="ECO:0000313" key="4">
    <source>
        <dbReference type="Proteomes" id="UP000250079"/>
    </source>
</evidence>
<dbReference type="CDD" id="cd02209">
    <property type="entry name" value="cupin_XRE_C"/>
    <property type="match status" value="1"/>
</dbReference>
<proteinExistence type="predicted"/>
<evidence type="ECO:0000256" key="1">
    <source>
        <dbReference type="ARBA" id="ARBA00023125"/>
    </source>
</evidence>
<keyword evidence="1" id="KW-0238">DNA-binding</keyword>
<keyword evidence="4" id="KW-1185">Reference proteome</keyword>
<name>A0A2Z2P2X7_9GAMM</name>
<dbReference type="GO" id="GO:0003700">
    <property type="term" value="F:DNA-binding transcription factor activity"/>
    <property type="evidence" value="ECO:0007669"/>
    <property type="project" value="TreeGrafter"/>
</dbReference>
<reference evidence="3 4" key="1">
    <citation type="submission" date="2016-12" db="EMBL/GenBank/DDBJ databases">
        <authorList>
            <person name="Song W.-J."/>
            <person name="Kurnit D.M."/>
        </authorList>
    </citation>
    <scope>NUCLEOTIDE SEQUENCE [LARGE SCALE GENOMIC DNA]</scope>
    <source>
        <strain evidence="3 4">IMCC3135</strain>
    </source>
</reference>
<feature type="domain" description="HTH cro/C1-type" evidence="2">
    <location>
        <begin position="14"/>
        <end position="68"/>
    </location>
</feature>
<dbReference type="InterPro" id="IPR013096">
    <property type="entry name" value="Cupin_2"/>
</dbReference>